<name>W7X3F7_TETTS</name>
<gene>
    <name evidence="1" type="ORF">TTHERM_000458199</name>
</gene>
<dbReference type="Proteomes" id="UP000009168">
    <property type="component" value="Unassembled WGS sequence"/>
</dbReference>
<dbReference type="InParanoid" id="W7X3F7"/>
<dbReference type="KEGG" id="tet:TTHERM_000458199"/>
<reference evidence="2" key="1">
    <citation type="journal article" date="2006" name="PLoS Biol.">
        <title>Macronuclear genome sequence of the ciliate Tetrahymena thermophila, a model eukaryote.</title>
        <authorList>
            <person name="Eisen J.A."/>
            <person name="Coyne R.S."/>
            <person name="Wu M."/>
            <person name="Wu D."/>
            <person name="Thiagarajan M."/>
            <person name="Wortman J.R."/>
            <person name="Badger J.H."/>
            <person name="Ren Q."/>
            <person name="Amedeo P."/>
            <person name="Jones K.M."/>
            <person name="Tallon L.J."/>
            <person name="Delcher A.L."/>
            <person name="Salzberg S.L."/>
            <person name="Silva J.C."/>
            <person name="Haas B.J."/>
            <person name="Majoros W.H."/>
            <person name="Farzad M."/>
            <person name="Carlton J.M."/>
            <person name="Smith R.K. Jr."/>
            <person name="Garg J."/>
            <person name="Pearlman R.E."/>
            <person name="Karrer K.M."/>
            <person name="Sun L."/>
            <person name="Manning G."/>
            <person name="Elde N.C."/>
            <person name="Turkewitz A.P."/>
            <person name="Asai D.J."/>
            <person name="Wilkes D.E."/>
            <person name="Wang Y."/>
            <person name="Cai H."/>
            <person name="Collins K."/>
            <person name="Stewart B.A."/>
            <person name="Lee S.R."/>
            <person name="Wilamowska K."/>
            <person name="Weinberg Z."/>
            <person name="Ruzzo W.L."/>
            <person name="Wloga D."/>
            <person name="Gaertig J."/>
            <person name="Frankel J."/>
            <person name="Tsao C.-C."/>
            <person name="Gorovsky M.A."/>
            <person name="Keeling P.J."/>
            <person name="Waller R.F."/>
            <person name="Patron N.J."/>
            <person name="Cherry J.M."/>
            <person name="Stover N.A."/>
            <person name="Krieger C.J."/>
            <person name="del Toro C."/>
            <person name="Ryder H.F."/>
            <person name="Williamson S.C."/>
            <person name="Barbeau R.A."/>
            <person name="Hamilton E.P."/>
            <person name="Orias E."/>
        </authorList>
    </citation>
    <scope>NUCLEOTIDE SEQUENCE [LARGE SCALE GENOMIC DNA]</scope>
    <source>
        <strain evidence="2">SB210</strain>
    </source>
</reference>
<keyword evidence="2" id="KW-1185">Reference proteome</keyword>
<dbReference type="AlphaFoldDB" id="W7X3F7"/>
<evidence type="ECO:0000313" key="2">
    <source>
        <dbReference type="Proteomes" id="UP000009168"/>
    </source>
</evidence>
<protein>
    <submittedName>
        <fullName evidence="1">Uncharacterized protein</fullName>
    </submittedName>
</protein>
<dbReference type="GeneID" id="24439083"/>
<evidence type="ECO:0000313" key="1">
    <source>
        <dbReference type="EMBL" id="EWS71992.1"/>
    </source>
</evidence>
<organism evidence="1 2">
    <name type="scientific">Tetrahymena thermophila (strain SB210)</name>
    <dbReference type="NCBI Taxonomy" id="312017"/>
    <lineage>
        <taxon>Eukaryota</taxon>
        <taxon>Sar</taxon>
        <taxon>Alveolata</taxon>
        <taxon>Ciliophora</taxon>
        <taxon>Intramacronucleata</taxon>
        <taxon>Oligohymenophorea</taxon>
        <taxon>Hymenostomatida</taxon>
        <taxon>Tetrahymenina</taxon>
        <taxon>Tetrahymenidae</taxon>
        <taxon>Tetrahymena</taxon>
    </lineage>
</organism>
<proteinExistence type="predicted"/>
<dbReference type="EMBL" id="GG662464">
    <property type="protein sequence ID" value="EWS71992.1"/>
    <property type="molecule type" value="Genomic_DNA"/>
</dbReference>
<accession>W7X3F7</accession>
<sequence>MRSQKPTQKQNQLQNIARNAGIIMFDNMRVMNLKFLLKYVDLIGLVPLRVLNKVQISCGYTMSKNNKKQSFCTEINYQTAIPLGEVMEKITELAVVEPIAIYAADQVVYVKVSIVFQDTFVGRVSLEHQLLVKQ</sequence>
<dbReference type="RefSeq" id="XP_012655492.1">
    <property type="nucleotide sequence ID" value="XM_012800038.1"/>
</dbReference>